<sequence>MSREQLLKEIETLDAKLMVLVLEHWNRFGDFSSWQFWFTVAFFILPLIVTIICIDKKKIFQIAFYGYSFHIMFVYLDVFFARNNFWAHPYHMIPFVPVSIPIDGAFIPVAFMLAYQYAINRNKNFYLVSLITAIAISIIAFIWIKLELLVLYKGMNIFHIFLLDIGMSILAYWFTALFLKLKKT</sequence>
<proteinExistence type="predicted"/>
<name>A0ABW4W6G8_9BACI</name>
<feature type="transmembrane region" description="Helical" evidence="1">
    <location>
        <begin position="156"/>
        <end position="179"/>
    </location>
</feature>
<dbReference type="RefSeq" id="WP_377558384.1">
    <property type="nucleotide sequence ID" value="NZ_JBHUHQ010000035.1"/>
</dbReference>
<dbReference type="EMBL" id="JBHUHQ010000035">
    <property type="protein sequence ID" value="MFD2046408.1"/>
    <property type="molecule type" value="Genomic_DNA"/>
</dbReference>
<dbReference type="InterPro" id="IPR048147">
    <property type="entry name" value="CBO0543-like"/>
</dbReference>
<reference evidence="3" key="1">
    <citation type="journal article" date="2019" name="Int. J. Syst. Evol. Microbiol.">
        <title>The Global Catalogue of Microorganisms (GCM) 10K type strain sequencing project: providing services to taxonomists for standard genome sequencing and annotation.</title>
        <authorList>
            <consortium name="The Broad Institute Genomics Platform"/>
            <consortium name="The Broad Institute Genome Sequencing Center for Infectious Disease"/>
            <person name="Wu L."/>
            <person name="Ma J."/>
        </authorList>
    </citation>
    <scope>NUCLEOTIDE SEQUENCE [LARGE SCALE GENOMIC DNA]</scope>
    <source>
        <strain evidence="3">R28</strain>
    </source>
</reference>
<evidence type="ECO:0000313" key="2">
    <source>
        <dbReference type="EMBL" id="MFD2046408.1"/>
    </source>
</evidence>
<dbReference type="NCBIfam" id="NF041644">
    <property type="entry name" value="CBO0543_fam"/>
    <property type="match status" value="1"/>
</dbReference>
<evidence type="ECO:0000313" key="3">
    <source>
        <dbReference type="Proteomes" id="UP001597383"/>
    </source>
</evidence>
<keyword evidence="1" id="KW-0472">Membrane</keyword>
<protein>
    <submittedName>
        <fullName evidence="2">CBO0543 family protein</fullName>
    </submittedName>
</protein>
<comment type="caution">
    <text evidence="2">The sequence shown here is derived from an EMBL/GenBank/DDBJ whole genome shotgun (WGS) entry which is preliminary data.</text>
</comment>
<keyword evidence="3" id="KW-1185">Reference proteome</keyword>
<gene>
    <name evidence="2" type="ORF">ACFSJF_19235</name>
</gene>
<feature type="transmembrane region" description="Helical" evidence="1">
    <location>
        <begin position="92"/>
        <end position="113"/>
    </location>
</feature>
<keyword evidence="1" id="KW-0812">Transmembrane</keyword>
<evidence type="ECO:0000256" key="1">
    <source>
        <dbReference type="SAM" id="Phobius"/>
    </source>
</evidence>
<feature type="transmembrane region" description="Helical" evidence="1">
    <location>
        <begin position="125"/>
        <end position="144"/>
    </location>
</feature>
<feature type="transmembrane region" description="Helical" evidence="1">
    <location>
        <begin position="34"/>
        <end position="55"/>
    </location>
</feature>
<dbReference type="Proteomes" id="UP001597383">
    <property type="component" value="Unassembled WGS sequence"/>
</dbReference>
<keyword evidence="1" id="KW-1133">Transmembrane helix</keyword>
<accession>A0ABW4W6G8</accession>
<feature type="transmembrane region" description="Helical" evidence="1">
    <location>
        <begin position="62"/>
        <end position="80"/>
    </location>
</feature>
<organism evidence="2 3">
    <name type="scientific">Ornithinibacillus salinisoli</name>
    <dbReference type="NCBI Taxonomy" id="1848459"/>
    <lineage>
        <taxon>Bacteria</taxon>
        <taxon>Bacillati</taxon>
        <taxon>Bacillota</taxon>
        <taxon>Bacilli</taxon>
        <taxon>Bacillales</taxon>
        <taxon>Bacillaceae</taxon>
        <taxon>Ornithinibacillus</taxon>
    </lineage>
</organism>